<feature type="non-terminal residue" evidence="1">
    <location>
        <position position="43"/>
    </location>
</feature>
<name>X1MN18_9ZZZZ</name>
<comment type="caution">
    <text evidence="1">The sequence shown here is derived from an EMBL/GenBank/DDBJ whole genome shotgun (WGS) entry which is preliminary data.</text>
</comment>
<protein>
    <submittedName>
        <fullName evidence="1">Uncharacterized protein</fullName>
    </submittedName>
</protein>
<proteinExistence type="predicted"/>
<reference evidence="1" key="1">
    <citation type="journal article" date="2014" name="Front. Microbiol.">
        <title>High frequency of phylogenetically diverse reductive dehalogenase-homologous genes in deep subseafloor sedimentary metagenomes.</title>
        <authorList>
            <person name="Kawai M."/>
            <person name="Futagami T."/>
            <person name="Toyoda A."/>
            <person name="Takaki Y."/>
            <person name="Nishi S."/>
            <person name="Hori S."/>
            <person name="Arai W."/>
            <person name="Tsubouchi T."/>
            <person name="Morono Y."/>
            <person name="Uchiyama I."/>
            <person name="Ito T."/>
            <person name="Fujiyama A."/>
            <person name="Inagaki F."/>
            <person name="Takami H."/>
        </authorList>
    </citation>
    <scope>NUCLEOTIDE SEQUENCE</scope>
    <source>
        <strain evidence="1">Expedition CK06-06</strain>
    </source>
</reference>
<evidence type="ECO:0000313" key="1">
    <source>
        <dbReference type="EMBL" id="GAI19441.1"/>
    </source>
</evidence>
<sequence>MKVKKTRYLISLSLLAITIIFCFLSCSSPSPSDQTIEETAQET</sequence>
<gene>
    <name evidence="1" type="ORF">S06H3_36859</name>
</gene>
<dbReference type="EMBL" id="BARV01022345">
    <property type="protein sequence ID" value="GAI19441.1"/>
    <property type="molecule type" value="Genomic_DNA"/>
</dbReference>
<dbReference type="AlphaFoldDB" id="X1MN18"/>
<accession>X1MN18</accession>
<organism evidence="1">
    <name type="scientific">marine sediment metagenome</name>
    <dbReference type="NCBI Taxonomy" id="412755"/>
    <lineage>
        <taxon>unclassified sequences</taxon>
        <taxon>metagenomes</taxon>
        <taxon>ecological metagenomes</taxon>
    </lineage>
</organism>